<proteinExistence type="inferred from homology"/>
<dbReference type="Proteomes" id="UP000029558">
    <property type="component" value="Chromosome"/>
</dbReference>
<evidence type="ECO:0000256" key="1">
    <source>
        <dbReference type="ARBA" id="ARBA00022603"/>
    </source>
</evidence>
<keyword evidence="3 5" id="KW-0949">S-adenosyl-L-methionine</keyword>
<evidence type="ECO:0000256" key="2">
    <source>
        <dbReference type="ARBA" id="ARBA00022679"/>
    </source>
</evidence>
<protein>
    <submittedName>
        <fullName evidence="7">RNA (C5-cytosine) methyltransferase</fullName>
    </submittedName>
</protein>
<evidence type="ECO:0000313" key="8">
    <source>
        <dbReference type="Proteomes" id="UP000029558"/>
    </source>
</evidence>
<dbReference type="InterPro" id="IPR001678">
    <property type="entry name" value="MeTrfase_RsmB-F_NOP2_dom"/>
</dbReference>
<reference evidence="7 8" key="1">
    <citation type="journal article" date="2014" name="Genome Announc.">
        <title>Comparative Genome Analysis of Two Isolates of the Fish Pathogen Piscirickettsia salmonis from Different Hosts Reveals Major Differences in Virulence-Associated Secretion Systems.</title>
        <authorList>
            <person name="Bohle H."/>
            <person name="Henriquez P."/>
            <person name="Grothusen H."/>
            <person name="Navas E."/>
            <person name="Sandoval A."/>
            <person name="Bustamante F."/>
            <person name="Bustos P."/>
            <person name="Mancilla M."/>
        </authorList>
    </citation>
    <scope>NUCLEOTIDE SEQUENCE [LARGE SCALE GENOMIC DNA]</scope>
    <source>
        <strain evidence="8">B1-32597</strain>
    </source>
</reference>
<dbReference type="GO" id="GO:0030488">
    <property type="term" value="P:tRNA methylation"/>
    <property type="evidence" value="ECO:0007669"/>
    <property type="project" value="TreeGrafter"/>
</dbReference>
<name>A0AAC8VIB6_PISSA</name>
<dbReference type="RefSeq" id="WP_230382564.1">
    <property type="nucleotide sequence ID" value="NZ_CP013781.1"/>
</dbReference>
<evidence type="ECO:0000313" key="7">
    <source>
        <dbReference type="EMBL" id="ALB22931.1"/>
    </source>
</evidence>
<gene>
    <name evidence="7" type="ORF">KU39_1751</name>
</gene>
<dbReference type="InterPro" id="IPR049560">
    <property type="entry name" value="MeTrfase_RsmB-F_NOP2_cat"/>
</dbReference>
<dbReference type="EMBL" id="CP012508">
    <property type="protein sequence ID" value="ALB22931.1"/>
    <property type="molecule type" value="Genomic_DNA"/>
</dbReference>
<dbReference type="InterPro" id="IPR023267">
    <property type="entry name" value="RCMT"/>
</dbReference>
<dbReference type="InterPro" id="IPR029063">
    <property type="entry name" value="SAM-dependent_MTases_sf"/>
</dbReference>
<evidence type="ECO:0000256" key="3">
    <source>
        <dbReference type="ARBA" id="ARBA00022691"/>
    </source>
</evidence>
<accession>A0AAC8VIB6</accession>
<dbReference type="GO" id="GO:0016428">
    <property type="term" value="F:tRNA (cytidine-5-)-methyltransferase activity"/>
    <property type="evidence" value="ECO:0007669"/>
    <property type="project" value="TreeGrafter"/>
</dbReference>
<keyword evidence="4 5" id="KW-0694">RNA-binding</keyword>
<dbReference type="PANTHER" id="PTHR22807:SF74">
    <property type="entry name" value="TRNA (CYTOSINE(48)-C(5))-METHYLTRANSFERASE"/>
    <property type="match status" value="1"/>
</dbReference>
<dbReference type="PANTHER" id="PTHR22807">
    <property type="entry name" value="NOP2 YEAST -RELATED NOL1/NOP2/FMU SUN DOMAIN-CONTAINING"/>
    <property type="match status" value="1"/>
</dbReference>
<comment type="caution">
    <text evidence="5">Lacks conserved residue(s) required for the propagation of feature annotation.</text>
</comment>
<dbReference type="AlphaFoldDB" id="A0AAC8VIB6"/>
<dbReference type="PROSITE" id="PS51686">
    <property type="entry name" value="SAM_MT_RSMB_NOP"/>
    <property type="match status" value="1"/>
</dbReference>
<comment type="similarity">
    <text evidence="5">Belongs to the class I-like SAM-binding methyltransferase superfamily. RsmB/NOP family.</text>
</comment>
<dbReference type="GO" id="GO:0003723">
    <property type="term" value="F:RNA binding"/>
    <property type="evidence" value="ECO:0007669"/>
    <property type="project" value="UniProtKB-UniRule"/>
</dbReference>
<dbReference type="Pfam" id="PF01189">
    <property type="entry name" value="Methyltr_RsmB-F"/>
    <property type="match status" value="1"/>
</dbReference>
<keyword evidence="1 5" id="KW-0489">Methyltransferase</keyword>
<dbReference type="PRINTS" id="PR02008">
    <property type="entry name" value="RCMTFAMILY"/>
</dbReference>
<feature type="binding site" evidence="5">
    <location>
        <position position="72"/>
    </location>
    <ligand>
        <name>S-adenosyl-L-methionine</name>
        <dbReference type="ChEBI" id="CHEBI:59789"/>
    </ligand>
</feature>
<evidence type="ECO:0000256" key="5">
    <source>
        <dbReference type="PROSITE-ProRule" id="PRU01023"/>
    </source>
</evidence>
<evidence type="ECO:0000256" key="4">
    <source>
        <dbReference type="ARBA" id="ARBA00022884"/>
    </source>
</evidence>
<feature type="binding site" evidence="5">
    <location>
        <begin position="48"/>
        <end position="54"/>
    </location>
    <ligand>
        <name>S-adenosyl-L-methionine</name>
        <dbReference type="ChEBI" id="CHEBI:59789"/>
    </ligand>
</feature>
<organism evidence="7 8">
    <name type="scientific">Piscirickettsia salmonis</name>
    <dbReference type="NCBI Taxonomy" id="1238"/>
    <lineage>
        <taxon>Bacteria</taxon>
        <taxon>Pseudomonadati</taxon>
        <taxon>Pseudomonadota</taxon>
        <taxon>Gammaproteobacteria</taxon>
        <taxon>Thiotrichales</taxon>
        <taxon>Piscirickettsiaceae</taxon>
        <taxon>Piscirickettsia</taxon>
    </lineage>
</organism>
<dbReference type="Gene3D" id="3.40.50.150">
    <property type="entry name" value="Vaccinia Virus protein VP39"/>
    <property type="match status" value="1"/>
</dbReference>
<feature type="domain" description="SAM-dependent MTase RsmB/NOP-type" evidence="6">
    <location>
        <begin position="1"/>
        <end position="114"/>
    </location>
</feature>
<evidence type="ECO:0000259" key="6">
    <source>
        <dbReference type="PROSITE" id="PS51686"/>
    </source>
</evidence>
<keyword evidence="2 5" id="KW-0808">Transferase</keyword>
<dbReference type="SUPFAM" id="SSF53335">
    <property type="entry name" value="S-adenosyl-L-methionine-dependent methyltransferases"/>
    <property type="match status" value="1"/>
</dbReference>
<sequence length="114" mass="12457">MAFASSIQQTMGRHWSYIAGLCHIQEEVSMLPASILKPQAQEVILDLCAAPGGKTMQMAIQMQNSGTVLANDISHQRLRVLSSHAQRLGLVNITSITHHANRIPSTHNITTFAL</sequence>